<dbReference type="Gene3D" id="3.40.50.12090">
    <property type="match status" value="1"/>
</dbReference>
<sequence length="651" mass="69759">MSIRNSILKELGAVAFMGLALVATPVSSFAEDVEPGIQSVEASGQPCEPSEDVSDVIGATDVNHVIMDNAPAPDFNEATGSYANSWRYKDGYPIDGGAALFARTEPNTWTYKDGVWYCSNGTSVSGAKGMGVDVSQWQGEIDWAKAKQSGVSFALIRCGFGGDNRKQDDPTFLKNVRGCLDSGIPFGIYLYSYAWNTGDAQDEANHVLRLLRENGISPSKLSYPIYYDLEEQAGTDRPCVKDDGVLHYMSNDDLAAIAKTFCTTIESAGYQVGVYANLNWWNNYLTNPVFSQWSRWVAQYNYQCDYKGSYDIWQRMSKGSIPGIQGDVDVNFSYVDPTNLYPEQTTWNRIFGQHHFDTMQAISKAGWTSADSVVIATDATYWDALAASALAGAHDAPILLTSGGSLSSQAASEIKRLGAKTAYICGGPIAISAAVDDEVKAAGANAVRVYGQDQQGTARAIADAVSKVAKSDTCIVATARGFQDALSASPFAFAKKSPIFLCETGSNTLSQATLDAIRRGGYKRAIIVGGPIAVAADVDGKLGGIGVASFRKFGQTEYETSLEIAKWELSEGMTVSKMALATGTGYYDALSGAALCGRNNSVLVIASDYNRVCITDLIGRNQGAVAQGFVLGGEIAISQSTWNALLRSYFD</sequence>
<reference evidence="3 4" key="1">
    <citation type="submission" date="2018-08" db="EMBL/GenBank/DDBJ databases">
        <title>A genome reference for cultivated species of the human gut microbiota.</title>
        <authorList>
            <person name="Zou Y."/>
            <person name="Xue W."/>
            <person name="Luo G."/>
        </authorList>
    </citation>
    <scope>NUCLEOTIDE SEQUENCE [LARGE SCALE GENOMIC DNA]</scope>
    <source>
        <strain evidence="3 4">AM30-5LB</strain>
    </source>
</reference>
<protein>
    <recommendedName>
        <fullName evidence="5">N-acetylmuramoyl-L-alanine amidase LytC</fullName>
    </recommendedName>
</protein>
<dbReference type="GO" id="GO:0009253">
    <property type="term" value="P:peptidoglycan catabolic process"/>
    <property type="evidence" value="ECO:0007669"/>
    <property type="project" value="InterPro"/>
</dbReference>
<evidence type="ECO:0000313" key="3">
    <source>
        <dbReference type="EMBL" id="RHD56448.1"/>
    </source>
</evidence>
<dbReference type="Pfam" id="PF04122">
    <property type="entry name" value="CW_binding_2"/>
    <property type="match status" value="3"/>
</dbReference>
<dbReference type="SUPFAM" id="SSF51445">
    <property type="entry name" value="(Trans)glycosidases"/>
    <property type="match status" value="1"/>
</dbReference>
<organism evidence="3 4">
    <name type="scientific">Collinsella intestinalis</name>
    <dbReference type="NCBI Taxonomy" id="147207"/>
    <lineage>
        <taxon>Bacteria</taxon>
        <taxon>Bacillati</taxon>
        <taxon>Actinomycetota</taxon>
        <taxon>Coriobacteriia</taxon>
        <taxon>Coriobacteriales</taxon>
        <taxon>Coriobacteriaceae</taxon>
        <taxon>Collinsella</taxon>
    </lineage>
</organism>
<dbReference type="InterPro" id="IPR002053">
    <property type="entry name" value="Glyco_hydro_25"/>
</dbReference>
<dbReference type="Proteomes" id="UP000286050">
    <property type="component" value="Unassembled WGS sequence"/>
</dbReference>
<feature type="signal peptide" evidence="2">
    <location>
        <begin position="1"/>
        <end position="30"/>
    </location>
</feature>
<evidence type="ECO:0000256" key="1">
    <source>
        <dbReference type="ARBA" id="ARBA00010646"/>
    </source>
</evidence>
<dbReference type="Gene3D" id="3.20.20.80">
    <property type="entry name" value="Glycosidases"/>
    <property type="match status" value="1"/>
</dbReference>
<dbReference type="AlphaFoldDB" id="A0A414FY08"/>
<comment type="caution">
    <text evidence="3">The sequence shown here is derived from an EMBL/GenBank/DDBJ whole genome shotgun (WGS) entry which is preliminary data.</text>
</comment>
<dbReference type="EMBL" id="QSJI01000002">
    <property type="protein sequence ID" value="RHD56448.1"/>
    <property type="molecule type" value="Genomic_DNA"/>
</dbReference>
<dbReference type="GO" id="GO:0016052">
    <property type="term" value="P:carbohydrate catabolic process"/>
    <property type="evidence" value="ECO:0007669"/>
    <property type="project" value="TreeGrafter"/>
</dbReference>
<keyword evidence="2" id="KW-0732">Signal</keyword>
<dbReference type="GO" id="GO:0016998">
    <property type="term" value="P:cell wall macromolecule catabolic process"/>
    <property type="evidence" value="ECO:0007669"/>
    <property type="project" value="InterPro"/>
</dbReference>
<dbReference type="Pfam" id="PF01183">
    <property type="entry name" value="Glyco_hydro_25"/>
    <property type="match status" value="1"/>
</dbReference>
<evidence type="ECO:0008006" key="5">
    <source>
        <dbReference type="Google" id="ProtNLM"/>
    </source>
</evidence>
<comment type="similarity">
    <text evidence="1">Belongs to the glycosyl hydrolase 25 family.</text>
</comment>
<dbReference type="PANTHER" id="PTHR34135:SF2">
    <property type="entry name" value="LYSOZYME"/>
    <property type="match status" value="1"/>
</dbReference>
<dbReference type="GO" id="GO:0003796">
    <property type="term" value="F:lysozyme activity"/>
    <property type="evidence" value="ECO:0007669"/>
    <property type="project" value="InterPro"/>
</dbReference>
<gene>
    <name evidence="3" type="ORF">DW787_02535</name>
</gene>
<evidence type="ECO:0000313" key="4">
    <source>
        <dbReference type="Proteomes" id="UP000286050"/>
    </source>
</evidence>
<dbReference type="InterPro" id="IPR007253">
    <property type="entry name" value="Cell_wall-bd_2"/>
</dbReference>
<feature type="chain" id="PRO_5019152121" description="N-acetylmuramoyl-L-alanine amidase LytC" evidence="2">
    <location>
        <begin position="31"/>
        <end position="651"/>
    </location>
</feature>
<dbReference type="CDD" id="cd06414">
    <property type="entry name" value="GH25_LytC-like"/>
    <property type="match status" value="1"/>
</dbReference>
<dbReference type="InterPro" id="IPR017853">
    <property type="entry name" value="GH"/>
</dbReference>
<proteinExistence type="inferred from homology"/>
<name>A0A414FY08_9ACTN</name>
<dbReference type="PANTHER" id="PTHR34135">
    <property type="entry name" value="LYSOZYME"/>
    <property type="match status" value="1"/>
</dbReference>
<evidence type="ECO:0000256" key="2">
    <source>
        <dbReference type="SAM" id="SignalP"/>
    </source>
</evidence>
<accession>A0A414FY08</accession>
<dbReference type="PROSITE" id="PS51904">
    <property type="entry name" value="GLYCOSYL_HYDROL_F25_2"/>
    <property type="match status" value="1"/>
</dbReference>